<evidence type="ECO:0000313" key="5">
    <source>
        <dbReference type="Ensembl" id="ENSMAMP00000045246.1"/>
    </source>
</evidence>
<reference evidence="5" key="2">
    <citation type="submission" date="2025-09" db="UniProtKB">
        <authorList>
            <consortium name="Ensembl"/>
        </authorList>
    </citation>
    <scope>IDENTIFICATION</scope>
</reference>
<evidence type="ECO:0000256" key="3">
    <source>
        <dbReference type="ARBA" id="ARBA00022737"/>
    </source>
</evidence>
<protein>
    <recommendedName>
        <fullName evidence="4">SUEL-type lectin domain-containing protein</fullName>
    </recommendedName>
</protein>
<dbReference type="CDD" id="cd22835">
    <property type="entry name" value="Gal_Rha_Lectin_SML_rpt2"/>
    <property type="match status" value="1"/>
</dbReference>
<dbReference type="InterPro" id="IPR043159">
    <property type="entry name" value="Lectin_gal-bd_sf"/>
</dbReference>
<evidence type="ECO:0000256" key="1">
    <source>
        <dbReference type="ARBA" id="ARBA00022546"/>
    </source>
</evidence>
<name>A0A7N9AMJ0_9TELE</name>
<keyword evidence="6" id="KW-1185">Reference proteome</keyword>
<accession>A0A7N9AMJ0</accession>
<dbReference type="PROSITE" id="PS50228">
    <property type="entry name" value="SUEL_LECTIN"/>
    <property type="match status" value="1"/>
</dbReference>
<dbReference type="PANTHER" id="PTHR46780">
    <property type="entry name" value="PROTEIN EVA-1"/>
    <property type="match status" value="1"/>
</dbReference>
<evidence type="ECO:0000259" key="4">
    <source>
        <dbReference type="PROSITE" id="PS50228"/>
    </source>
</evidence>
<dbReference type="GeneTree" id="ENSGT00940000154285"/>
<organism evidence="5 6">
    <name type="scientific">Mastacembelus armatus</name>
    <name type="common">zig-zag eel</name>
    <dbReference type="NCBI Taxonomy" id="205130"/>
    <lineage>
        <taxon>Eukaryota</taxon>
        <taxon>Metazoa</taxon>
        <taxon>Chordata</taxon>
        <taxon>Craniata</taxon>
        <taxon>Vertebrata</taxon>
        <taxon>Euteleostomi</taxon>
        <taxon>Actinopterygii</taxon>
        <taxon>Neopterygii</taxon>
        <taxon>Teleostei</taxon>
        <taxon>Neoteleostei</taxon>
        <taxon>Acanthomorphata</taxon>
        <taxon>Anabantaria</taxon>
        <taxon>Synbranchiformes</taxon>
        <taxon>Mastacembelidae</taxon>
        <taxon>Mastacembelus</taxon>
    </lineage>
</organism>
<reference evidence="5" key="1">
    <citation type="submission" date="2025-08" db="UniProtKB">
        <authorList>
            <consortium name="Ensembl"/>
        </authorList>
    </citation>
    <scope>IDENTIFICATION</scope>
</reference>
<sequence>VVCTERVITCDGDAVQHLGCDTGVISVQTALYGRTDDVTCSKGRPKQQLANTQCSQEGTVDILKKRYMYKNRSRSLMLSLNVFALSCHMQCFFYNLRICEGSLAQLHCDDGLVIVVLGADYGRRDQTTCSYKRPVSQIQNVYCTSPTTKVAESCSGKESCSISVSNSLFGDPCVSTYKYLEVAYTCECK</sequence>
<dbReference type="FunFam" id="2.60.120.740:FF:000003">
    <property type="entry name" value="Protein eva-1 homolog C"/>
    <property type="match status" value="1"/>
</dbReference>
<dbReference type="GO" id="GO:0030246">
    <property type="term" value="F:carbohydrate binding"/>
    <property type="evidence" value="ECO:0007669"/>
    <property type="project" value="UniProtKB-KW"/>
</dbReference>
<keyword evidence="2" id="KW-0430">Lectin</keyword>
<proteinExistence type="predicted"/>
<keyword evidence="3" id="KW-0677">Repeat</keyword>
<dbReference type="Gene3D" id="2.60.120.740">
    <property type="match status" value="2"/>
</dbReference>
<dbReference type="Pfam" id="PF02140">
    <property type="entry name" value="SUEL_Lectin"/>
    <property type="match status" value="1"/>
</dbReference>
<keyword evidence="1" id="KW-0348">Hemagglutinin</keyword>
<dbReference type="InterPro" id="IPR000922">
    <property type="entry name" value="Lectin_gal-bd_dom"/>
</dbReference>
<evidence type="ECO:0000256" key="2">
    <source>
        <dbReference type="ARBA" id="ARBA00022734"/>
    </source>
</evidence>
<evidence type="ECO:0000313" key="6">
    <source>
        <dbReference type="Proteomes" id="UP000261640"/>
    </source>
</evidence>
<dbReference type="Proteomes" id="UP000261640">
    <property type="component" value="Unplaced"/>
</dbReference>
<feature type="domain" description="SUEL-type lectin" evidence="4">
    <location>
        <begin position="98"/>
        <end position="187"/>
    </location>
</feature>
<dbReference type="Ensembl" id="ENSMAMT00000056652.1">
    <property type="protein sequence ID" value="ENSMAMP00000045246.1"/>
    <property type="gene ID" value="ENSMAMG00000014988.2"/>
</dbReference>
<dbReference type="AlphaFoldDB" id="A0A7N9AMJ0"/>